<feature type="region of interest" description="Disordered" evidence="1">
    <location>
        <begin position="442"/>
        <end position="595"/>
    </location>
</feature>
<feature type="compositionally biased region" description="Basic and acidic residues" evidence="1">
    <location>
        <begin position="831"/>
        <end position="866"/>
    </location>
</feature>
<accession>A0ABY4YKR6</accession>
<feature type="compositionally biased region" description="Low complexity" evidence="1">
    <location>
        <begin position="97"/>
        <end position="114"/>
    </location>
</feature>
<protein>
    <submittedName>
        <fullName evidence="2">HNH endonuclease</fullName>
    </submittedName>
</protein>
<evidence type="ECO:0000313" key="2">
    <source>
        <dbReference type="EMBL" id="USQ77311.1"/>
    </source>
</evidence>
<organism evidence="2 3">
    <name type="scientific">Ornithinimicrobium cryptoxanthini</name>
    <dbReference type="NCBI Taxonomy" id="2934161"/>
    <lineage>
        <taxon>Bacteria</taxon>
        <taxon>Bacillati</taxon>
        <taxon>Actinomycetota</taxon>
        <taxon>Actinomycetes</taxon>
        <taxon>Micrococcales</taxon>
        <taxon>Ornithinimicrobiaceae</taxon>
        <taxon>Ornithinimicrobium</taxon>
    </lineage>
</organism>
<dbReference type="RefSeq" id="WP_252622307.1">
    <property type="nucleotide sequence ID" value="NZ_CP099490.1"/>
</dbReference>
<reference evidence="2" key="1">
    <citation type="submission" date="2022-06" db="EMBL/GenBank/DDBJ databases">
        <title>Ornithinimicrobium JY.X270.</title>
        <authorList>
            <person name="Huang Y."/>
        </authorList>
    </citation>
    <scope>NUCLEOTIDE SEQUENCE</scope>
    <source>
        <strain evidence="2">JY.X270</strain>
    </source>
</reference>
<keyword evidence="2" id="KW-0255">Endonuclease</keyword>
<feature type="compositionally biased region" description="Gly residues" evidence="1">
    <location>
        <begin position="460"/>
        <end position="470"/>
    </location>
</feature>
<gene>
    <name evidence="2" type="ORF">NF557_05190</name>
</gene>
<feature type="region of interest" description="Disordered" evidence="1">
    <location>
        <begin position="93"/>
        <end position="114"/>
    </location>
</feature>
<feature type="region of interest" description="Disordered" evidence="1">
    <location>
        <begin position="817"/>
        <end position="903"/>
    </location>
</feature>
<sequence length="903" mass="95140">MARFAQVLEACGGGESLLEARVQTVLAEAPKPTWSWEVIPLRDREVVIEFVPATAAETAVARALAALGVAPAECDLLTDLAGACAAVNLRGAPPPASTGEGSPAGTATPGTTTAAPTAEANAAVGSGDVVEEAPEVKGRASVLVDAIGVLSRGAGRLDRVMVSGTRELTAAQGKLLLADKGVATLDELSASQTDAWRVKAKSRARTELEFVMGWGVREVRDLVNLATQTASVRSTVGSALASGEVSWRLVRGFLIGAGHLPPHLGAGVANALFGSEEAVAATERLTSDRQFTGRPWAHKEFYRALDREVAKAEAHLEEDERRKKSRSRNLSEADTWGRMDEDGTAVFGMRCTATQLAAISDRLDGAARRARANGDARAEGQIRAAVAAVLLLNGTVPTDDWPEGGDQITPEQTEQLAAILAGLPAAVLNVIVPLNFLHPDTSDDGAGGQDAGGQDADGRCAGGQDAGGQGPADTVDDTQHTDDEAEQACSEAGSLAQPDAPVHDHQAASPDASATAGRGQDSASPQAAADGGQDSASPAGQNPDRPEDPRRGEGSAERPDQHGPGCSCGDSPDTGHEQDSAQPGSDPDREGKSAQLAQERFGSGVFGIGEVAGRQSVFLSPQEVARLALTPGSVMHRLVTDPLSGRCLERSTKSYPFTAAMKAQIAFADRMCRAPGCTVPAAASQFDHVTEHGTAGGHTCEANGALAHPSHHDQKTKKYLDVVINHRREMTWETLLGKIYRTKAHDYTQYSTMLSEAVDQVNNAAEDDRGEAIDLAIYQALSYRPGRTRLTAGEDEPFGEDQFLAWDQIRLTRRDARTGRILNGPTPDTVTAERDRHTRATPRAEDEDQVKRLKDGDIDRVSDSDSNRQTASGDQATAEGRTAEPKTPGHVPWSTPDDTPPPF</sequence>
<dbReference type="InterPro" id="IPR003615">
    <property type="entry name" value="HNH_nuc"/>
</dbReference>
<keyword evidence="2" id="KW-0378">Hydrolase</keyword>
<dbReference type="EMBL" id="CP099490">
    <property type="protein sequence ID" value="USQ77311.1"/>
    <property type="molecule type" value="Genomic_DNA"/>
</dbReference>
<dbReference type="GO" id="GO:0004519">
    <property type="term" value="F:endonuclease activity"/>
    <property type="evidence" value="ECO:0007669"/>
    <property type="project" value="UniProtKB-KW"/>
</dbReference>
<keyword evidence="3" id="KW-1185">Reference proteome</keyword>
<name>A0ABY4YKR6_9MICO</name>
<dbReference type="Proteomes" id="UP001056535">
    <property type="component" value="Chromosome"/>
</dbReference>
<evidence type="ECO:0000256" key="1">
    <source>
        <dbReference type="SAM" id="MobiDB-lite"/>
    </source>
</evidence>
<evidence type="ECO:0000313" key="3">
    <source>
        <dbReference type="Proteomes" id="UP001056535"/>
    </source>
</evidence>
<keyword evidence="2" id="KW-0540">Nuclease</keyword>
<feature type="compositionally biased region" description="Basic and acidic residues" evidence="1">
    <location>
        <begin position="544"/>
        <end position="561"/>
    </location>
</feature>
<proteinExistence type="predicted"/>
<dbReference type="CDD" id="cd00085">
    <property type="entry name" value="HNHc"/>
    <property type="match status" value="1"/>
</dbReference>